<name>A0A2J0Z1P5_RHIML</name>
<dbReference type="InterPro" id="IPR002347">
    <property type="entry name" value="SDR_fam"/>
</dbReference>
<dbReference type="PANTHER" id="PTHR42879:SF2">
    <property type="entry name" value="3-OXOACYL-[ACYL-CARRIER-PROTEIN] REDUCTASE FABG"/>
    <property type="match status" value="1"/>
</dbReference>
<evidence type="ECO:0000256" key="2">
    <source>
        <dbReference type="ARBA" id="ARBA00023002"/>
    </source>
</evidence>
<accession>A0A2J0Z1P5</accession>
<dbReference type="AlphaFoldDB" id="A0A2J0Z1P5"/>
<keyword evidence="2" id="KW-0560">Oxidoreductase</keyword>
<dbReference type="FunFam" id="3.40.50.720:FF:000084">
    <property type="entry name" value="Short-chain dehydrogenase reductase"/>
    <property type="match status" value="1"/>
</dbReference>
<dbReference type="Pfam" id="PF00106">
    <property type="entry name" value="adh_short"/>
    <property type="match status" value="1"/>
</dbReference>
<comment type="similarity">
    <text evidence="1 3">Belongs to the short-chain dehydrogenases/reductases (SDR) family.</text>
</comment>
<dbReference type="EMBL" id="NJGD01000006">
    <property type="protein sequence ID" value="PJR14427.1"/>
    <property type="molecule type" value="Genomic_DNA"/>
</dbReference>
<evidence type="ECO:0000313" key="4">
    <source>
        <dbReference type="EMBL" id="PJR14427.1"/>
    </source>
</evidence>
<reference evidence="4 5" key="1">
    <citation type="submission" date="2017-06" db="EMBL/GenBank/DDBJ databases">
        <title>Ensifer strains isolated from leguminous trees and herbs display diverse denitrification phenotypes with some acting as strong N2O sinks.</title>
        <authorList>
            <person name="Woliy K."/>
            <person name="Mania D."/>
            <person name="Bakken L.R."/>
            <person name="Frostegard A."/>
        </authorList>
    </citation>
    <scope>NUCLEOTIDE SEQUENCE [LARGE SCALE GENOMIC DNA]</scope>
    <source>
        <strain evidence="4 5">AC50a</strain>
    </source>
</reference>
<gene>
    <name evidence="4" type="ORF">CEJ86_15330</name>
</gene>
<dbReference type="InterPro" id="IPR050259">
    <property type="entry name" value="SDR"/>
</dbReference>
<sequence>MTGRLKGRSAVITGGLTGQGLAIAEALAAEGANVAVGSFVREAAERQSDAAAYPDPQEIVEVRKRLAVGGTAVYAGHLDVRDSEAIELFVSAAEAACGPADILVNAAGTTAEQPVSGHSDELWLKIIDTNLNGAFRMTRRLLPGMIGRKWGRIINIGSTAATVGWKDNPAYCASKAGLLGLTRCVALEGAPHGVTCVMISPTWVETELMRRNVQQVVEREGRRRTMEEAMSDIAAQNPQNRIIQPDEIAALAAFLCGEGARGITMENIQITGGALW</sequence>
<evidence type="ECO:0000256" key="1">
    <source>
        <dbReference type="ARBA" id="ARBA00006484"/>
    </source>
</evidence>
<dbReference type="PROSITE" id="PS00061">
    <property type="entry name" value="ADH_SHORT"/>
    <property type="match status" value="1"/>
</dbReference>
<dbReference type="PRINTS" id="PR00080">
    <property type="entry name" value="SDRFAMILY"/>
</dbReference>
<dbReference type="PANTHER" id="PTHR42879">
    <property type="entry name" value="3-OXOACYL-(ACYL-CARRIER-PROTEIN) REDUCTASE"/>
    <property type="match status" value="1"/>
</dbReference>
<organism evidence="4 5">
    <name type="scientific">Rhizobium meliloti</name>
    <name type="common">Ensifer meliloti</name>
    <name type="synonym">Sinorhizobium meliloti</name>
    <dbReference type="NCBI Taxonomy" id="382"/>
    <lineage>
        <taxon>Bacteria</taxon>
        <taxon>Pseudomonadati</taxon>
        <taxon>Pseudomonadota</taxon>
        <taxon>Alphaproteobacteria</taxon>
        <taxon>Hyphomicrobiales</taxon>
        <taxon>Rhizobiaceae</taxon>
        <taxon>Sinorhizobium/Ensifer group</taxon>
        <taxon>Sinorhizobium</taxon>
    </lineage>
</organism>
<dbReference type="GO" id="GO:0032787">
    <property type="term" value="P:monocarboxylic acid metabolic process"/>
    <property type="evidence" value="ECO:0007669"/>
    <property type="project" value="UniProtKB-ARBA"/>
</dbReference>
<dbReference type="SUPFAM" id="SSF51735">
    <property type="entry name" value="NAD(P)-binding Rossmann-fold domains"/>
    <property type="match status" value="1"/>
</dbReference>
<dbReference type="GO" id="GO:0016491">
    <property type="term" value="F:oxidoreductase activity"/>
    <property type="evidence" value="ECO:0007669"/>
    <property type="project" value="UniProtKB-KW"/>
</dbReference>
<dbReference type="InterPro" id="IPR036291">
    <property type="entry name" value="NAD(P)-bd_dom_sf"/>
</dbReference>
<protein>
    <submittedName>
        <fullName evidence="4">3-oxoacyl-ACP reductase</fullName>
    </submittedName>
</protein>
<evidence type="ECO:0000313" key="5">
    <source>
        <dbReference type="Proteomes" id="UP000231987"/>
    </source>
</evidence>
<dbReference type="InterPro" id="IPR020904">
    <property type="entry name" value="Sc_DH/Rdtase_CS"/>
</dbReference>
<dbReference type="Proteomes" id="UP000231987">
    <property type="component" value="Unassembled WGS sequence"/>
</dbReference>
<dbReference type="PRINTS" id="PR00081">
    <property type="entry name" value="GDHRDH"/>
</dbReference>
<dbReference type="Gene3D" id="3.40.50.720">
    <property type="entry name" value="NAD(P)-binding Rossmann-like Domain"/>
    <property type="match status" value="1"/>
</dbReference>
<dbReference type="RefSeq" id="WP_100672361.1">
    <property type="nucleotide sequence ID" value="NZ_JBKOIK010000006.1"/>
</dbReference>
<evidence type="ECO:0000256" key="3">
    <source>
        <dbReference type="RuleBase" id="RU000363"/>
    </source>
</evidence>
<comment type="caution">
    <text evidence="4">The sequence shown here is derived from an EMBL/GenBank/DDBJ whole genome shotgun (WGS) entry which is preliminary data.</text>
</comment>
<proteinExistence type="inferred from homology"/>